<evidence type="ECO:0000256" key="1">
    <source>
        <dbReference type="ARBA" id="ARBA00004442"/>
    </source>
</evidence>
<dbReference type="EMBL" id="CADCTQ010000020">
    <property type="protein sequence ID" value="CAA9216349.1"/>
    <property type="molecule type" value="Genomic_DNA"/>
</dbReference>
<evidence type="ECO:0000256" key="4">
    <source>
        <dbReference type="ARBA" id="ARBA00023136"/>
    </source>
</evidence>
<dbReference type="InterPro" id="IPR012944">
    <property type="entry name" value="SusD_RagB_dom"/>
</dbReference>
<protein>
    <submittedName>
        <fullName evidence="8">Cell surface glycan-binding lipoprotein, utilization system for glycans and polysaccharides (PUL), SusD family</fullName>
    </submittedName>
</protein>
<organism evidence="8">
    <name type="scientific">uncultured Cytophagales bacterium</name>
    <dbReference type="NCBI Taxonomy" id="158755"/>
    <lineage>
        <taxon>Bacteria</taxon>
        <taxon>Pseudomonadati</taxon>
        <taxon>Bacteroidota</taxon>
        <taxon>Sphingobacteriia</taxon>
        <taxon>Sphingobacteriales</taxon>
        <taxon>environmental samples</taxon>
    </lineage>
</organism>
<dbReference type="PROSITE" id="PS51257">
    <property type="entry name" value="PROKAR_LIPOPROTEIN"/>
    <property type="match status" value="1"/>
</dbReference>
<dbReference type="InterPro" id="IPR033985">
    <property type="entry name" value="SusD-like_N"/>
</dbReference>
<reference evidence="8" key="1">
    <citation type="submission" date="2020-02" db="EMBL/GenBank/DDBJ databases">
        <authorList>
            <person name="Meier V. D."/>
        </authorList>
    </citation>
    <scope>NUCLEOTIDE SEQUENCE</scope>
    <source>
        <strain evidence="8">AVDCRST_MAG56</strain>
    </source>
</reference>
<feature type="domain" description="RagB/SusD" evidence="6">
    <location>
        <begin position="267"/>
        <end position="564"/>
    </location>
</feature>
<keyword evidence="5" id="KW-0998">Cell outer membrane</keyword>
<evidence type="ECO:0000259" key="6">
    <source>
        <dbReference type="Pfam" id="PF07980"/>
    </source>
</evidence>
<dbReference type="AlphaFoldDB" id="A0A6J4H827"/>
<gene>
    <name evidence="8" type="ORF">AVDCRST_MAG56-195</name>
</gene>
<dbReference type="GO" id="GO:0009279">
    <property type="term" value="C:cell outer membrane"/>
    <property type="evidence" value="ECO:0007669"/>
    <property type="project" value="UniProtKB-SubCell"/>
</dbReference>
<dbReference type="Gene3D" id="1.25.40.390">
    <property type="match status" value="1"/>
</dbReference>
<dbReference type="InterPro" id="IPR011990">
    <property type="entry name" value="TPR-like_helical_dom_sf"/>
</dbReference>
<keyword evidence="4" id="KW-0472">Membrane</keyword>
<proteinExistence type="inferred from homology"/>
<keyword evidence="8" id="KW-0449">Lipoprotein</keyword>
<keyword evidence="3" id="KW-0732">Signal</keyword>
<feature type="domain" description="SusD-like N-terminal" evidence="7">
    <location>
        <begin position="95"/>
        <end position="221"/>
    </location>
</feature>
<sequence>MNFRKITLIGLCLLASQSCKNILEEEVVTGITANYYNTPAGIEDGVKAAYEPLRSWYARERGFTLTTFGTDEFTKGADGDFKPINDYIPAMNTSPSDAVFRESWNFFYQAINTANTVIDRAREVQGMAEDRKATRVAEAKFLRAHYYFLLVQMFGPIHLTLNETKEVQTTANRTPVLEVYEAIIRDLEEADAALPATRLTGSDYGRAYKGAAQHMLAKVHLTRATVEGNPDPNGDYQKAAEYAKKVLPAPIGTGTYGLSLVPTFAAVFDQDNQETSEVVWSVQYTNDPLSNFNPIGNQAGGGFNNGNNAHLFFLMEYDAGHKGTRRDIVNGRPWKRFKPTQYTLNLFDLTRDSRYNASFKQVFLANNPANLAPGMKIGDTAIYLPTFEMPAEVVATKNYRVINPSEVANPANLRYFPSLSKFLDPRRISIQDERGSRDFIVARLAETYLLLAEASFRLGNVGEAVDAINVVRRRAALPGKEAEMEITASQLTLDFILDERSRELLGEMHRWFDLKRTNTLLDRVKKYNPDAAPNIQPHHVLRPIPADQLDRVTNKDEFKQNIGY</sequence>
<accession>A0A6J4H827</accession>
<evidence type="ECO:0000259" key="7">
    <source>
        <dbReference type="Pfam" id="PF14322"/>
    </source>
</evidence>
<dbReference type="Pfam" id="PF14322">
    <property type="entry name" value="SusD-like_3"/>
    <property type="match status" value="1"/>
</dbReference>
<dbReference type="Pfam" id="PF07980">
    <property type="entry name" value="SusD_RagB"/>
    <property type="match status" value="1"/>
</dbReference>
<name>A0A6J4H827_9SPHI</name>
<evidence type="ECO:0000256" key="2">
    <source>
        <dbReference type="ARBA" id="ARBA00006275"/>
    </source>
</evidence>
<evidence type="ECO:0000313" key="8">
    <source>
        <dbReference type="EMBL" id="CAA9216349.1"/>
    </source>
</evidence>
<evidence type="ECO:0000256" key="5">
    <source>
        <dbReference type="ARBA" id="ARBA00023237"/>
    </source>
</evidence>
<comment type="similarity">
    <text evidence="2">Belongs to the SusD family.</text>
</comment>
<dbReference type="SUPFAM" id="SSF48452">
    <property type="entry name" value="TPR-like"/>
    <property type="match status" value="1"/>
</dbReference>
<evidence type="ECO:0000256" key="3">
    <source>
        <dbReference type="ARBA" id="ARBA00022729"/>
    </source>
</evidence>
<comment type="subcellular location">
    <subcellularLocation>
        <location evidence="1">Cell outer membrane</location>
    </subcellularLocation>
</comment>
<dbReference type="CDD" id="cd08977">
    <property type="entry name" value="SusD"/>
    <property type="match status" value="1"/>
</dbReference>